<evidence type="ECO:0000313" key="2">
    <source>
        <dbReference type="EMBL" id="ADI23470.1"/>
    </source>
</evidence>
<name>E7C7P6_9BACT</name>
<dbReference type="Gene3D" id="3.40.50.150">
    <property type="entry name" value="Vaccinia Virus protein VP39"/>
    <property type="match status" value="1"/>
</dbReference>
<keyword evidence="2" id="KW-0489">Methyltransferase</keyword>
<dbReference type="InterPro" id="IPR013216">
    <property type="entry name" value="Methyltransf_11"/>
</dbReference>
<dbReference type="GO" id="GO:0032259">
    <property type="term" value="P:methylation"/>
    <property type="evidence" value="ECO:0007669"/>
    <property type="project" value="UniProtKB-KW"/>
</dbReference>
<proteinExistence type="predicted"/>
<dbReference type="InterPro" id="IPR029063">
    <property type="entry name" value="SAM-dependent_MTases_sf"/>
</dbReference>
<dbReference type="Pfam" id="PF08241">
    <property type="entry name" value="Methyltransf_11"/>
    <property type="match status" value="1"/>
</dbReference>
<protein>
    <submittedName>
        <fullName evidence="2">SAM-dependent methyltransferases</fullName>
    </submittedName>
</protein>
<dbReference type="AlphaFoldDB" id="E7C7P6"/>
<keyword evidence="2" id="KW-0808">Transferase</keyword>
<dbReference type="SUPFAM" id="SSF53335">
    <property type="entry name" value="S-adenosyl-L-methionine-dependent methyltransferases"/>
    <property type="match status" value="1"/>
</dbReference>
<sequence length="244" mass="27495">MMWTDVADLKNFYDSNLGKMACSLIQRQVRHLWPNLSREHVLGLGYPIPYLAHFIEEAYRVTAAMPASQGTIKWPLHKPNLATLVNELEMPFSDNTIDKVLLVHGAEFSQQIRPFLREIWRILKSSGHVIIVVPNRRGLWARFEHTPFGRGLPYSAGQLSKLLQANMFTPTNTRWAICFPPVRSQLILSAAPTIEKISSSVLSNFAGVIIVEAVKQIYAGQPLSTSQQRQSILAVPHRSKNSLT</sequence>
<reference evidence="2" key="1">
    <citation type="submission" date="2010-01" db="EMBL/GenBank/DDBJ databases">
        <title>Genome fragments of uncultured bacteria from the North Pacific subtropical Gyre.</title>
        <authorList>
            <person name="Pham V.D."/>
            <person name="Delong E.F."/>
        </authorList>
    </citation>
    <scope>NUCLEOTIDE SEQUENCE</scope>
</reference>
<evidence type="ECO:0000259" key="1">
    <source>
        <dbReference type="Pfam" id="PF08241"/>
    </source>
</evidence>
<dbReference type="EMBL" id="GU568015">
    <property type="protein sequence ID" value="ADI23470.1"/>
    <property type="molecule type" value="Genomic_DNA"/>
</dbReference>
<dbReference type="GO" id="GO:0008757">
    <property type="term" value="F:S-adenosylmethionine-dependent methyltransferase activity"/>
    <property type="evidence" value="ECO:0007669"/>
    <property type="project" value="InterPro"/>
</dbReference>
<accession>E7C7P6</accession>
<feature type="domain" description="Methyltransferase type 11" evidence="1">
    <location>
        <begin position="78"/>
        <end position="131"/>
    </location>
</feature>
<organism evidence="2">
    <name type="scientific">uncultured nuHF1 cluster bacterium HF0770_35I22</name>
    <dbReference type="NCBI Taxonomy" id="723586"/>
    <lineage>
        <taxon>Bacteria</taxon>
        <taxon>environmental samples</taxon>
    </lineage>
</organism>